<dbReference type="InterPro" id="IPR021731">
    <property type="entry name" value="AMIN_dom"/>
</dbReference>
<reference evidence="3 4" key="1">
    <citation type="submission" date="2018-04" db="EMBL/GenBank/DDBJ databases">
        <title>Novel Campyloabacter and Helicobacter Species and Strains.</title>
        <authorList>
            <person name="Mannion A.J."/>
            <person name="Shen Z."/>
            <person name="Fox J.G."/>
        </authorList>
    </citation>
    <scope>NUCLEOTIDE SEQUENCE [LARGE SCALE GENOMIC DNA]</scope>
    <source>
        <strain evidence="3 4">MIT 99-5101</strain>
    </source>
</reference>
<evidence type="ECO:0000259" key="2">
    <source>
        <dbReference type="Pfam" id="PF11741"/>
    </source>
</evidence>
<evidence type="ECO:0000256" key="1">
    <source>
        <dbReference type="SAM" id="MobiDB-lite"/>
    </source>
</evidence>
<dbReference type="AlphaFoldDB" id="A0A3D8IB79"/>
<keyword evidence="4" id="KW-1185">Reference proteome</keyword>
<evidence type="ECO:0000313" key="3">
    <source>
        <dbReference type="EMBL" id="RDU62390.1"/>
    </source>
</evidence>
<accession>A0A3D8IB79</accession>
<feature type="compositionally biased region" description="Polar residues" evidence="1">
    <location>
        <begin position="9"/>
        <end position="41"/>
    </location>
</feature>
<evidence type="ECO:0000313" key="4">
    <source>
        <dbReference type="Proteomes" id="UP000256650"/>
    </source>
</evidence>
<dbReference type="Pfam" id="PF11741">
    <property type="entry name" value="AMIN"/>
    <property type="match status" value="1"/>
</dbReference>
<comment type="caution">
    <text evidence="3">The sequence shown here is derived from an EMBL/GenBank/DDBJ whole genome shotgun (WGS) entry which is preliminary data.</text>
</comment>
<dbReference type="EMBL" id="NXLS01000007">
    <property type="protein sequence ID" value="RDU62390.1"/>
    <property type="molecule type" value="Genomic_DNA"/>
</dbReference>
<feature type="region of interest" description="Disordered" evidence="1">
    <location>
        <begin position="1"/>
        <end position="64"/>
    </location>
</feature>
<gene>
    <name evidence="3" type="ORF">CQA43_06930</name>
</gene>
<dbReference type="Proteomes" id="UP000256650">
    <property type="component" value="Unassembled WGS sequence"/>
</dbReference>
<proteinExistence type="predicted"/>
<feature type="domain" description="AMIN" evidence="2">
    <location>
        <begin position="147"/>
        <end position="220"/>
    </location>
</feature>
<dbReference type="OrthoDB" id="5340273at2"/>
<name>A0A3D8IB79_9HELI</name>
<organism evidence="3 4">
    <name type="scientific">Helicobacter ganmani</name>
    <dbReference type="NCBI Taxonomy" id="60246"/>
    <lineage>
        <taxon>Bacteria</taxon>
        <taxon>Pseudomonadati</taxon>
        <taxon>Campylobacterota</taxon>
        <taxon>Epsilonproteobacteria</taxon>
        <taxon>Campylobacterales</taxon>
        <taxon>Helicobacteraceae</taxon>
        <taxon>Helicobacter</taxon>
    </lineage>
</organism>
<sequence length="230" mass="26244">MQKNPTPPSDAQTQPKNNAQTEISEPNAPSLTENNNETNATKRGRDPFTPMITPKESGQITNAPQLDLFTKTELILPSTARKIKKITLEYQNLNGSITSIEQNLEGDIDWHFPLILSQEVRPQSPKTLEKQDFTLGNLFDFNITKQKIQFKTSLRMLRDFTLASPTRLVLDFKAPNKTSLQETFDSQIPSIPKISLSTHLDFYRITFNLDGQYKYKITQNSSGNYEIELY</sequence>
<protein>
    <submittedName>
        <fullName evidence="3">AMIN domain-containing protein</fullName>
    </submittedName>
</protein>